<proteinExistence type="predicted"/>
<gene>
    <name evidence="1" type="ORF">KM92DES2_11836</name>
</gene>
<accession>A0A212JWD2</accession>
<evidence type="ECO:0000313" key="1">
    <source>
        <dbReference type="EMBL" id="SBW03761.1"/>
    </source>
</evidence>
<organism evidence="1">
    <name type="scientific">uncultured Desulfovibrio sp</name>
    <dbReference type="NCBI Taxonomy" id="167968"/>
    <lineage>
        <taxon>Bacteria</taxon>
        <taxon>Pseudomonadati</taxon>
        <taxon>Thermodesulfobacteriota</taxon>
        <taxon>Desulfovibrionia</taxon>
        <taxon>Desulfovibrionales</taxon>
        <taxon>Desulfovibrionaceae</taxon>
        <taxon>Desulfovibrio</taxon>
        <taxon>environmental samples</taxon>
    </lineage>
</organism>
<name>A0A212JWD2_9BACT</name>
<dbReference type="AlphaFoldDB" id="A0A212JWD2"/>
<sequence length="118" mass="12384">MVGTRAISSPARCQALHWAANSWGFVNICISRYCDIVCEGSFIHVRQQLVKKDLGKSRNAGGVGGLTLGVAVGITTDGGIHAETVLSGQAGHILRNLCSAQRLAADPHHQGSQGARHS</sequence>
<dbReference type="EMBL" id="FLUP01000001">
    <property type="protein sequence ID" value="SBW03761.1"/>
    <property type="molecule type" value="Genomic_DNA"/>
</dbReference>
<protein>
    <submittedName>
        <fullName evidence="1">Uncharacterized protein</fullName>
    </submittedName>
</protein>
<reference evidence="1" key="1">
    <citation type="submission" date="2016-04" db="EMBL/GenBank/DDBJ databases">
        <authorList>
            <person name="Evans L.H."/>
            <person name="Alamgir A."/>
            <person name="Owens N."/>
            <person name="Weber N.D."/>
            <person name="Virtaneva K."/>
            <person name="Barbian K."/>
            <person name="Babar A."/>
            <person name="Rosenke K."/>
        </authorList>
    </citation>
    <scope>NUCLEOTIDE SEQUENCE</scope>
    <source>
        <strain evidence="1">92-2</strain>
    </source>
</reference>